<dbReference type="Pfam" id="PF13384">
    <property type="entry name" value="HTH_23"/>
    <property type="match status" value="1"/>
</dbReference>
<sequence length="131" mass="15103">MKKRPQNKNKTKLKGIEASKTAPVVKVAGQLGVHRSSVYRWRKNATALASDKKTGNKFYVRPSAHEALRVRYPVLEKRVIDYVTEMQKNRKLCVTTKCLILMMAKFAPEFVRACQYSALRSWTARFLIEID</sequence>
<reference evidence="1" key="1">
    <citation type="submission" date="2021-02" db="EMBL/GenBank/DDBJ databases">
        <authorList>
            <person name="Palmer J.M."/>
        </authorList>
    </citation>
    <scope>NUCLEOTIDE SEQUENCE</scope>
    <source>
        <strain evidence="1">SCRP734</strain>
    </source>
</reference>
<dbReference type="EMBL" id="JAGDFM010000451">
    <property type="protein sequence ID" value="KAG7378116.1"/>
    <property type="molecule type" value="Genomic_DNA"/>
</dbReference>
<name>A0A8T1VAZ2_9STRA</name>
<accession>A0A8T1VAZ2</accession>
<dbReference type="AlphaFoldDB" id="A0A8T1VAZ2"/>
<comment type="caution">
    <text evidence="1">The sequence shown here is derived from an EMBL/GenBank/DDBJ whole genome shotgun (WGS) entry which is preliminary data.</text>
</comment>
<dbReference type="OrthoDB" id="125640at2759"/>
<proteinExistence type="predicted"/>
<evidence type="ECO:0000313" key="2">
    <source>
        <dbReference type="Proteomes" id="UP000694044"/>
    </source>
</evidence>
<organism evidence="1 2">
    <name type="scientific">Phytophthora pseudosyringae</name>
    <dbReference type="NCBI Taxonomy" id="221518"/>
    <lineage>
        <taxon>Eukaryota</taxon>
        <taxon>Sar</taxon>
        <taxon>Stramenopiles</taxon>
        <taxon>Oomycota</taxon>
        <taxon>Peronosporomycetes</taxon>
        <taxon>Peronosporales</taxon>
        <taxon>Peronosporaceae</taxon>
        <taxon>Phytophthora</taxon>
    </lineage>
</organism>
<evidence type="ECO:0000313" key="1">
    <source>
        <dbReference type="EMBL" id="KAG7378116.1"/>
    </source>
</evidence>
<protein>
    <submittedName>
        <fullName evidence="1">Uncharacterized protein</fullName>
    </submittedName>
</protein>
<dbReference type="Proteomes" id="UP000694044">
    <property type="component" value="Unassembled WGS sequence"/>
</dbReference>
<keyword evidence="2" id="KW-1185">Reference proteome</keyword>
<gene>
    <name evidence="1" type="ORF">PHYPSEUDO_010540</name>
</gene>